<reference evidence="1" key="2">
    <citation type="submission" date="2022-01" db="EMBL/GenBank/DDBJ databases">
        <authorList>
            <person name="Yamashiro T."/>
            <person name="Shiraishi A."/>
            <person name="Satake H."/>
            <person name="Nakayama K."/>
        </authorList>
    </citation>
    <scope>NUCLEOTIDE SEQUENCE</scope>
</reference>
<dbReference type="Proteomes" id="UP001151760">
    <property type="component" value="Unassembled WGS sequence"/>
</dbReference>
<dbReference type="EMBL" id="BQNB010014548">
    <property type="protein sequence ID" value="GJT29502.1"/>
    <property type="molecule type" value="Genomic_DNA"/>
</dbReference>
<keyword evidence="2" id="KW-1185">Reference proteome</keyword>
<organism evidence="1 2">
    <name type="scientific">Tanacetum coccineum</name>
    <dbReference type="NCBI Taxonomy" id="301880"/>
    <lineage>
        <taxon>Eukaryota</taxon>
        <taxon>Viridiplantae</taxon>
        <taxon>Streptophyta</taxon>
        <taxon>Embryophyta</taxon>
        <taxon>Tracheophyta</taxon>
        <taxon>Spermatophyta</taxon>
        <taxon>Magnoliopsida</taxon>
        <taxon>eudicotyledons</taxon>
        <taxon>Gunneridae</taxon>
        <taxon>Pentapetalae</taxon>
        <taxon>asterids</taxon>
        <taxon>campanulids</taxon>
        <taxon>Asterales</taxon>
        <taxon>Asteraceae</taxon>
        <taxon>Asteroideae</taxon>
        <taxon>Anthemideae</taxon>
        <taxon>Anthemidinae</taxon>
        <taxon>Tanacetum</taxon>
    </lineage>
</organism>
<proteinExistence type="predicted"/>
<protein>
    <submittedName>
        <fullName evidence="1">Uncharacterized protein</fullName>
    </submittedName>
</protein>
<sequence>MMSFFTAVVTSRYPTYHNQLRTSLKPLVNKRPSMDGKSELVSPFRGDKLLMLLEQRENTLMDQVEATQGKNGLSSVTTATGRVIFPSNAKIALMLHFPGMAQMHSCVQRKNHCTANTEGLGVRLSTSASGSQPSGNTRMDKIRANDQVVISNNKVEAHPMNVKSLVLE</sequence>
<evidence type="ECO:0000313" key="2">
    <source>
        <dbReference type="Proteomes" id="UP001151760"/>
    </source>
</evidence>
<name>A0ABQ5CSN8_9ASTR</name>
<comment type="caution">
    <text evidence="1">The sequence shown here is derived from an EMBL/GenBank/DDBJ whole genome shotgun (WGS) entry which is preliminary data.</text>
</comment>
<evidence type="ECO:0000313" key="1">
    <source>
        <dbReference type="EMBL" id="GJT29502.1"/>
    </source>
</evidence>
<accession>A0ABQ5CSN8</accession>
<gene>
    <name evidence="1" type="ORF">Tco_0909777</name>
</gene>
<reference evidence="1" key="1">
    <citation type="journal article" date="2022" name="Int. J. Mol. Sci.">
        <title>Draft Genome of Tanacetum Coccineum: Genomic Comparison of Closely Related Tanacetum-Family Plants.</title>
        <authorList>
            <person name="Yamashiro T."/>
            <person name="Shiraishi A."/>
            <person name="Nakayama K."/>
            <person name="Satake H."/>
        </authorList>
    </citation>
    <scope>NUCLEOTIDE SEQUENCE</scope>
</reference>